<dbReference type="GO" id="GO:0008476">
    <property type="term" value="F:protein-tyrosine sulfotransferase activity"/>
    <property type="evidence" value="ECO:0007669"/>
    <property type="project" value="InterPro"/>
</dbReference>
<proteinExistence type="predicted"/>
<dbReference type="Gene3D" id="3.40.50.300">
    <property type="entry name" value="P-loop containing nucleotide triphosphate hydrolases"/>
    <property type="match status" value="1"/>
</dbReference>
<dbReference type="Pfam" id="PF13432">
    <property type="entry name" value="TPR_16"/>
    <property type="match status" value="2"/>
</dbReference>
<dbReference type="STRING" id="1333998.M2A_0184"/>
<dbReference type="PANTHER" id="PTHR12788:SF10">
    <property type="entry name" value="PROTEIN-TYROSINE SULFOTRANSFERASE"/>
    <property type="match status" value="1"/>
</dbReference>
<dbReference type="InterPro" id="IPR011990">
    <property type="entry name" value="TPR-like_helical_dom_sf"/>
</dbReference>
<dbReference type="eggNOG" id="COG0457">
    <property type="taxonomic scope" value="Bacteria"/>
</dbReference>
<keyword evidence="4" id="KW-1185">Reference proteome</keyword>
<evidence type="ECO:0000256" key="2">
    <source>
        <dbReference type="PROSITE-ProRule" id="PRU00339"/>
    </source>
</evidence>
<keyword evidence="2" id="KW-0802">TPR repeat</keyword>
<protein>
    <submittedName>
        <fullName evidence="3">Sulfotransferase</fullName>
    </submittedName>
</protein>
<dbReference type="InterPro" id="IPR027417">
    <property type="entry name" value="P-loop_NTPase"/>
</dbReference>
<evidence type="ECO:0000313" key="3">
    <source>
        <dbReference type="EMBL" id="GAK43685.1"/>
    </source>
</evidence>
<dbReference type="RefSeq" id="WP_045441791.1">
    <property type="nucleotide sequence ID" value="NZ_BBIO01000001.1"/>
</dbReference>
<dbReference type="EMBL" id="BBIO01000001">
    <property type="protein sequence ID" value="GAK43685.1"/>
    <property type="molecule type" value="Genomic_DNA"/>
</dbReference>
<feature type="repeat" description="TPR" evidence="2">
    <location>
        <begin position="123"/>
        <end position="156"/>
    </location>
</feature>
<evidence type="ECO:0000256" key="1">
    <source>
        <dbReference type="ARBA" id="ARBA00022679"/>
    </source>
</evidence>
<dbReference type="InterPro" id="IPR019734">
    <property type="entry name" value="TPR_rpt"/>
</dbReference>
<dbReference type="PROSITE" id="PS50005">
    <property type="entry name" value="TPR"/>
    <property type="match status" value="2"/>
</dbReference>
<feature type="repeat" description="TPR" evidence="2">
    <location>
        <begin position="89"/>
        <end position="122"/>
    </location>
</feature>
<keyword evidence="1 3" id="KW-0808">Transferase</keyword>
<dbReference type="SUPFAM" id="SSF48452">
    <property type="entry name" value="TPR-like"/>
    <property type="match status" value="1"/>
</dbReference>
<dbReference type="AlphaFoldDB" id="A0A081B6L7"/>
<comment type="caution">
    <text evidence="3">The sequence shown here is derived from an EMBL/GenBank/DDBJ whole genome shotgun (WGS) entry which is preliminary data.</text>
</comment>
<dbReference type="SUPFAM" id="SSF52540">
    <property type="entry name" value="P-loop containing nucleoside triphosphate hydrolases"/>
    <property type="match status" value="1"/>
</dbReference>
<evidence type="ECO:0000313" key="4">
    <source>
        <dbReference type="Proteomes" id="UP000028702"/>
    </source>
</evidence>
<sequence length="588" mass="64052">MVSSSPPKSAPKSAPLSPDQIKAALREAAAQLDAGDLKGAGKLLNDIRRTAPNHPDVLHLSGLVALRAQNPALAEKFIRLAVAQAPSHAFMQVNLANALRRQGKIEEALATFAKAVSLDPAFAGTYLNRGILLSELGRKDEARADFEEAIKRAPAEPGGYAQLAQHHLRAGDFHAMAEAYKRGLEALPAHAHFLAGLATAYERLSDLEAAKPLADQALAALPHTPMALKVWASVTRRLGRFEEVKDRLEKVAIGQFPPHAARLIHAELAQVYDRLGDTQNAYSHFARQNEMAKKQAAAQGIDKASYMAQVTGLTEAFQTGLGKSWPETGRVTEGHANAPVFLVGFPRSGTTLLDQILDAHPDVQVIEERPVLLAVRDAVAALPGGYPGALEKLDEASLEDLRARYWAALRQEGAELETKTVINKLPLNIIHAGLIHRVFPEAKFILALRHPLDAVLSCFMQDFEVNASMAHFLDIGDAAKLYEAVMGLWQLYEGRFALDKVAVKYEELIGDVEGAVRPVLAHLGLAWNPAQLEHVAHAKARGTIRTPSYAQVTEPIYQRAAARYERYSAYLESAERRLAPFVAAFGYS</sequence>
<gene>
    <name evidence="3" type="ORF">M2A_0184</name>
</gene>
<dbReference type="InterPro" id="IPR026634">
    <property type="entry name" value="TPST-like"/>
</dbReference>
<organism evidence="3 4">
    <name type="scientific">Tepidicaulis marinus</name>
    <dbReference type="NCBI Taxonomy" id="1333998"/>
    <lineage>
        <taxon>Bacteria</taxon>
        <taxon>Pseudomonadati</taxon>
        <taxon>Pseudomonadota</taxon>
        <taxon>Alphaproteobacteria</taxon>
        <taxon>Hyphomicrobiales</taxon>
        <taxon>Parvibaculaceae</taxon>
        <taxon>Tepidicaulis</taxon>
    </lineage>
</organism>
<dbReference type="PANTHER" id="PTHR12788">
    <property type="entry name" value="PROTEIN-TYROSINE SULFOTRANSFERASE 2"/>
    <property type="match status" value="1"/>
</dbReference>
<name>A0A081B6L7_9HYPH</name>
<dbReference type="SMART" id="SM00028">
    <property type="entry name" value="TPR"/>
    <property type="match status" value="6"/>
</dbReference>
<dbReference type="Gene3D" id="1.25.40.10">
    <property type="entry name" value="Tetratricopeptide repeat domain"/>
    <property type="match status" value="1"/>
</dbReference>
<accession>A0A081B6L7</accession>
<reference evidence="3 4" key="1">
    <citation type="submission" date="2014-07" db="EMBL/GenBank/DDBJ databases">
        <title>Tepidicaulis marinum gen. nov., sp. nov., a novel marine bacterium denitrifying nitrate to nitrous oxide strictly under microaerobic conditions.</title>
        <authorList>
            <person name="Takeuchi M."/>
            <person name="Yamagishi T."/>
            <person name="Kamagata Y."/>
            <person name="Oshima K."/>
            <person name="Hattori M."/>
            <person name="Katayama T."/>
            <person name="Hanada S."/>
            <person name="Tamaki H."/>
            <person name="Marumo K."/>
            <person name="Maeda H."/>
            <person name="Nedachi M."/>
            <person name="Iwasaki W."/>
            <person name="Suwa Y."/>
            <person name="Sakata S."/>
        </authorList>
    </citation>
    <scope>NUCLEOTIDE SEQUENCE [LARGE SCALE GENOMIC DNA]</scope>
    <source>
        <strain evidence="3 4">MA2</strain>
    </source>
</reference>
<dbReference type="Pfam" id="PF13469">
    <property type="entry name" value="Sulfotransfer_3"/>
    <property type="match status" value="1"/>
</dbReference>
<dbReference type="Proteomes" id="UP000028702">
    <property type="component" value="Unassembled WGS sequence"/>
</dbReference>